<comment type="caution">
    <text evidence="1">The sequence shown here is derived from an EMBL/GenBank/DDBJ whole genome shotgun (WGS) entry which is preliminary data.</text>
</comment>
<reference evidence="1 2" key="1">
    <citation type="submission" date="2015-01" db="EMBL/GenBank/DDBJ databases">
        <title>Evolution of Trichinella species and genotypes.</title>
        <authorList>
            <person name="Korhonen P.K."/>
            <person name="Edoardo P."/>
            <person name="Giuseppe L.R."/>
            <person name="Gasser R.B."/>
        </authorList>
    </citation>
    <scope>NUCLEOTIDE SEQUENCE [LARGE SCALE GENOMIC DNA]</scope>
    <source>
        <strain evidence="1">ISS417</strain>
    </source>
</reference>
<evidence type="ECO:0000313" key="2">
    <source>
        <dbReference type="Proteomes" id="UP000055048"/>
    </source>
</evidence>
<keyword evidence="2" id="KW-1185">Reference proteome</keyword>
<accession>A0A0V0SRL3</accession>
<organism evidence="1 2">
    <name type="scientific">Trichinella murrelli</name>
    <dbReference type="NCBI Taxonomy" id="144512"/>
    <lineage>
        <taxon>Eukaryota</taxon>
        <taxon>Metazoa</taxon>
        <taxon>Ecdysozoa</taxon>
        <taxon>Nematoda</taxon>
        <taxon>Enoplea</taxon>
        <taxon>Dorylaimia</taxon>
        <taxon>Trichinellida</taxon>
        <taxon>Trichinellidae</taxon>
        <taxon>Trichinella</taxon>
    </lineage>
</organism>
<name>A0A0V0SRL3_9BILA</name>
<protein>
    <submittedName>
        <fullName evidence="1">Uncharacterized protein</fullName>
    </submittedName>
</protein>
<dbReference type="AlphaFoldDB" id="A0A0V0SRL3"/>
<dbReference type="Proteomes" id="UP000055048">
    <property type="component" value="Unassembled WGS sequence"/>
</dbReference>
<sequence>MLQKDMQERFQDVLKMKILNWMIDLSIFKQDGYHSFCLQKQISDLYPGLWRMVRKFLSRCV</sequence>
<dbReference type="EMBL" id="JYDJ01003179">
    <property type="protein sequence ID" value="KRX29552.1"/>
    <property type="molecule type" value="Genomic_DNA"/>
</dbReference>
<proteinExistence type="predicted"/>
<evidence type="ECO:0000313" key="1">
    <source>
        <dbReference type="EMBL" id="KRX29552.1"/>
    </source>
</evidence>
<gene>
    <name evidence="1" type="ORF">T05_6344</name>
</gene>